<sequence length="898" mass="98900">MDAGTVEDQAIPDAAMMDPTMEDLFGEAADGLNVPLPPAPLPAALILRIAEMQSRGCCTKLAWSNTGSIARVSTDGSQIAFRTMIRDKKTAMWTISGESKHPIRAPEGRRFVHIAFSGIGIELAAADNVGTVHIYSLQGPLSRMVPPYNAAGAQSNSSKTESDSVVGLHWLPLFSAEFRGPFVDVAVKNGDRWETQLRQRDQHNLKAHHPAEGRHALLHINRSGEVTLLYQNEGPLWQSTSVSLEPIRSSNEVISHADIGEDGADLLAVTYDQSSNFRLYRISISWNASSQARGNANITLVAPTLEVQHLTCLHNVQSQHADSAKLTHLRLIPTGTEATQTVPTPPTVVAVFTHASLPNDAANNAASFSAIARWRIETTTPALHDAFTKLSHRPGNSTAVLNSVTVLRRQPDVVTNKVLLSFQPQALDTIFAFGASDGSVEFRDRISLEVLQSFGDPSTVSSLPQTGFDHLTGEHNVHVATSADGACIAVVRPDGKLAGHPMIFTHGWSTLEDANKPFVEAGAVCIARQYAFLCYNNMTNDETLALLPPDITPELRATVIRSLFRIIKSSPDVSMLEPQRQQLMVLRDPMIPRSVSAQLALGTNAVTGERDARAQFAFLLLNVRLTATSFAQALSVKDHRVLPPEAINSLRGLVRWLTDLTIYIIKTLSAIKRNLQEGTTPKQALEQLAAKTGNALVYILMCSFTRVLLRFSIQLMGKYFGLVQQIALPRARTVQERQELQSSLDHQNSIPFKLSDFEKVMTEFDQQIREIYTKGGVTPERRAEIEVSIMVDDKIPDELEPAINALVNTIVPKLIETSDVGALYFWNTEWLGISSVKSASNLDVVRKLPIQPETPLRWCRRCGSVSEDYVGDERLRSLPAWMHHATRHCMCLNYWLTA</sequence>
<dbReference type="PANTHER" id="PTHR13224:SF6">
    <property type="entry name" value="MEDIATOR OF RNA POLYMERASE II TRANSCRIPTION SUBUNIT 16"/>
    <property type="match status" value="1"/>
</dbReference>
<dbReference type="OrthoDB" id="4139168at2759"/>
<comment type="subunit">
    <text evidence="9">Component of the Mediator complex.</text>
</comment>
<proteinExistence type="inferred from homology"/>
<evidence type="ECO:0000259" key="10">
    <source>
        <dbReference type="Pfam" id="PF11635"/>
    </source>
</evidence>
<dbReference type="EMBL" id="ML993580">
    <property type="protein sequence ID" value="KAF2173213.1"/>
    <property type="molecule type" value="Genomic_DNA"/>
</dbReference>
<evidence type="ECO:0000256" key="5">
    <source>
        <dbReference type="ARBA" id="ARBA00023159"/>
    </source>
</evidence>
<protein>
    <recommendedName>
        <fullName evidence="3 9">Mediator of RNA polymerase II transcription subunit 16</fullName>
    </recommendedName>
    <alternativeName>
        <fullName evidence="8 9">Mediator complex subunit 16</fullName>
    </alternativeName>
</protein>
<dbReference type="GO" id="GO:0016592">
    <property type="term" value="C:mediator complex"/>
    <property type="evidence" value="ECO:0007669"/>
    <property type="project" value="InterPro"/>
</dbReference>
<dbReference type="InterPro" id="IPR021665">
    <property type="entry name" value="Mediator_Med16_N"/>
</dbReference>
<evidence type="ECO:0000256" key="2">
    <source>
        <dbReference type="ARBA" id="ARBA00006543"/>
    </source>
</evidence>
<evidence type="ECO:0000313" key="12">
    <source>
        <dbReference type="EMBL" id="KAF2173213.1"/>
    </source>
</evidence>
<comment type="similarity">
    <text evidence="2 9">Belongs to the Mediator complex subunit 16 family.</text>
</comment>
<dbReference type="Proteomes" id="UP000799537">
    <property type="component" value="Unassembled WGS sequence"/>
</dbReference>
<keyword evidence="4 9" id="KW-0805">Transcription regulation</keyword>
<dbReference type="InterPro" id="IPR048338">
    <property type="entry name" value="Mediator_Med16"/>
</dbReference>
<dbReference type="Pfam" id="PF11635">
    <property type="entry name" value="Med16_N"/>
    <property type="match status" value="1"/>
</dbReference>
<evidence type="ECO:0000256" key="9">
    <source>
        <dbReference type="RuleBase" id="RU364149"/>
    </source>
</evidence>
<evidence type="ECO:0000256" key="4">
    <source>
        <dbReference type="ARBA" id="ARBA00023015"/>
    </source>
</evidence>
<dbReference type="PANTHER" id="PTHR13224">
    <property type="entry name" value="THYROID HORMONE RECEPTOR-ASSOCIATED PROTEIN-RELATED"/>
    <property type="match status" value="1"/>
</dbReference>
<dbReference type="AlphaFoldDB" id="A0A6A6D299"/>
<evidence type="ECO:0000313" key="13">
    <source>
        <dbReference type="Proteomes" id="UP000799537"/>
    </source>
</evidence>
<comment type="function">
    <text evidence="9">Component of the Mediator complex, a coactivator involved in the regulated transcription of nearly all RNA polymerase II-dependent genes. Mediator functions as a bridge to convey information from gene-specific regulatory proteins to the basal RNA polymerase II transcription machinery. Mediator is recruited to promoters by direct interactions with regulatory proteins and serves as a scaffold for the assembly of a functional preinitiation complex with RNA polymerase II and the general transcription factors.</text>
</comment>
<evidence type="ECO:0000256" key="3">
    <source>
        <dbReference type="ARBA" id="ARBA00019614"/>
    </source>
</evidence>
<organism evidence="12 13">
    <name type="scientific">Zasmidium cellare ATCC 36951</name>
    <dbReference type="NCBI Taxonomy" id="1080233"/>
    <lineage>
        <taxon>Eukaryota</taxon>
        <taxon>Fungi</taxon>
        <taxon>Dikarya</taxon>
        <taxon>Ascomycota</taxon>
        <taxon>Pezizomycotina</taxon>
        <taxon>Dothideomycetes</taxon>
        <taxon>Dothideomycetidae</taxon>
        <taxon>Mycosphaerellales</taxon>
        <taxon>Mycosphaerellaceae</taxon>
        <taxon>Zasmidium</taxon>
    </lineage>
</organism>
<evidence type="ECO:0000256" key="1">
    <source>
        <dbReference type="ARBA" id="ARBA00004123"/>
    </source>
</evidence>
<keyword evidence="13" id="KW-1185">Reference proteome</keyword>
<dbReference type="Pfam" id="PF20719">
    <property type="entry name" value="Med16_C"/>
    <property type="match status" value="1"/>
</dbReference>
<name>A0A6A6D299_ZASCE</name>
<dbReference type="InterPro" id="IPR048339">
    <property type="entry name" value="Mediator_Med16_C"/>
</dbReference>
<feature type="domain" description="Mediator complex subunit Med16 N-terminal" evidence="10">
    <location>
        <begin position="184"/>
        <end position="469"/>
    </location>
</feature>
<accession>A0A6A6D299</accession>
<evidence type="ECO:0000259" key="11">
    <source>
        <dbReference type="Pfam" id="PF20719"/>
    </source>
</evidence>
<evidence type="ECO:0000256" key="8">
    <source>
        <dbReference type="ARBA" id="ARBA00032015"/>
    </source>
</evidence>
<feature type="domain" description="Mediator complex subunit 16 C-terminal" evidence="11">
    <location>
        <begin position="839"/>
        <end position="896"/>
    </location>
</feature>
<reference evidence="12" key="1">
    <citation type="journal article" date="2020" name="Stud. Mycol.">
        <title>101 Dothideomycetes genomes: a test case for predicting lifestyles and emergence of pathogens.</title>
        <authorList>
            <person name="Haridas S."/>
            <person name="Albert R."/>
            <person name="Binder M."/>
            <person name="Bloem J."/>
            <person name="Labutti K."/>
            <person name="Salamov A."/>
            <person name="Andreopoulos B."/>
            <person name="Baker S."/>
            <person name="Barry K."/>
            <person name="Bills G."/>
            <person name="Bluhm B."/>
            <person name="Cannon C."/>
            <person name="Castanera R."/>
            <person name="Culley D."/>
            <person name="Daum C."/>
            <person name="Ezra D."/>
            <person name="Gonzalez J."/>
            <person name="Henrissat B."/>
            <person name="Kuo A."/>
            <person name="Liang C."/>
            <person name="Lipzen A."/>
            <person name="Lutzoni F."/>
            <person name="Magnuson J."/>
            <person name="Mondo S."/>
            <person name="Nolan M."/>
            <person name="Ohm R."/>
            <person name="Pangilinan J."/>
            <person name="Park H.-J."/>
            <person name="Ramirez L."/>
            <person name="Alfaro M."/>
            <person name="Sun H."/>
            <person name="Tritt A."/>
            <person name="Yoshinaga Y."/>
            <person name="Zwiers L.-H."/>
            <person name="Turgeon B."/>
            <person name="Goodwin S."/>
            <person name="Spatafora J."/>
            <person name="Crous P."/>
            <person name="Grigoriev I."/>
        </authorList>
    </citation>
    <scope>NUCLEOTIDE SEQUENCE</scope>
    <source>
        <strain evidence="12">ATCC 36951</strain>
    </source>
</reference>
<evidence type="ECO:0000256" key="7">
    <source>
        <dbReference type="ARBA" id="ARBA00023242"/>
    </source>
</evidence>
<keyword evidence="5 9" id="KW-0010">Activator</keyword>
<comment type="subcellular location">
    <subcellularLocation>
        <location evidence="1 9">Nucleus</location>
    </subcellularLocation>
</comment>
<gene>
    <name evidence="9" type="primary">MED16</name>
    <name evidence="12" type="ORF">M409DRAFT_17158</name>
</gene>
<keyword evidence="7 9" id="KW-0539">Nucleus</keyword>
<dbReference type="GO" id="GO:0045893">
    <property type="term" value="P:positive regulation of DNA-templated transcription"/>
    <property type="evidence" value="ECO:0007669"/>
    <property type="project" value="TreeGrafter"/>
</dbReference>
<keyword evidence="6 9" id="KW-0804">Transcription</keyword>
<dbReference type="SUPFAM" id="SSF82171">
    <property type="entry name" value="DPP6 N-terminal domain-like"/>
    <property type="match status" value="1"/>
</dbReference>
<evidence type="ECO:0000256" key="6">
    <source>
        <dbReference type="ARBA" id="ARBA00023163"/>
    </source>
</evidence>